<dbReference type="Proteomes" id="UP000018936">
    <property type="component" value="Unassembled WGS sequence"/>
</dbReference>
<accession>V8N733</accession>
<sequence length="114" mass="12336">MVGGPHSWQGRAVPRELRGEELRQRWHCPSPALAPAAAPLAPAAAPRLSLGGWERPGVSCGTLPEGSRYSQESTERGLVDLQKFGATWCPLNAAKITGQERVCLLQMRMPVLLP</sequence>
<evidence type="ECO:0000313" key="1">
    <source>
        <dbReference type="EMBL" id="ETE57721.1"/>
    </source>
</evidence>
<proteinExistence type="predicted"/>
<feature type="non-terminal residue" evidence="1">
    <location>
        <position position="1"/>
    </location>
</feature>
<gene>
    <name evidence="1" type="primary">CPEB3</name>
    <name evidence="1" type="ORF">L345_16564</name>
</gene>
<dbReference type="AlphaFoldDB" id="V8N733"/>
<organism evidence="1 2">
    <name type="scientific">Ophiophagus hannah</name>
    <name type="common">King cobra</name>
    <name type="synonym">Naja hannah</name>
    <dbReference type="NCBI Taxonomy" id="8665"/>
    <lineage>
        <taxon>Eukaryota</taxon>
        <taxon>Metazoa</taxon>
        <taxon>Chordata</taxon>
        <taxon>Craniata</taxon>
        <taxon>Vertebrata</taxon>
        <taxon>Euteleostomi</taxon>
        <taxon>Lepidosauria</taxon>
        <taxon>Squamata</taxon>
        <taxon>Bifurcata</taxon>
        <taxon>Unidentata</taxon>
        <taxon>Episquamata</taxon>
        <taxon>Toxicofera</taxon>
        <taxon>Serpentes</taxon>
        <taxon>Colubroidea</taxon>
        <taxon>Elapidae</taxon>
        <taxon>Elapinae</taxon>
        <taxon>Ophiophagus</taxon>
    </lineage>
</organism>
<dbReference type="EMBL" id="AZIM01007872">
    <property type="protein sequence ID" value="ETE57721.1"/>
    <property type="molecule type" value="Genomic_DNA"/>
</dbReference>
<evidence type="ECO:0000313" key="2">
    <source>
        <dbReference type="Proteomes" id="UP000018936"/>
    </source>
</evidence>
<reference evidence="1 2" key="1">
    <citation type="journal article" date="2013" name="Proc. Natl. Acad. Sci. U.S.A.">
        <title>The king cobra genome reveals dynamic gene evolution and adaptation in the snake venom system.</title>
        <authorList>
            <person name="Vonk F.J."/>
            <person name="Casewell N.R."/>
            <person name="Henkel C.V."/>
            <person name="Heimberg A.M."/>
            <person name="Jansen H.J."/>
            <person name="McCleary R.J."/>
            <person name="Kerkkamp H.M."/>
            <person name="Vos R.A."/>
            <person name="Guerreiro I."/>
            <person name="Calvete J.J."/>
            <person name="Wuster W."/>
            <person name="Woods A.E."/>
            <person name="Logan J.M."/>
            <person name="Harrison R.A."/>
            <person name="Castoe T.A."/>
            <person name="de Koning A.P."/>
            <person name="Pollock D.D."/>
            <person name="Yandell M."/>
            <person name="Calderon D."/>
            <person name="Renjifo C."/>
            <person name="Currier R.B."/>
            <person name="Salgado D."/>
            <person name="Pla D."/>
            <person name="Sanz L."/>
            <person name="Hyder A.S."/>
            <person name="Ribeiro J.M."/>
            <person name="Arntzen J.W."/>
            <person name="van den Thillart G.E."/>
            <person name="Boetzer M."/>
            <person name="Pirovano W."/>
            <person name="Dirks R.P."/>
            <person name="Spaink H.P."/>
            <person name="Duboule D."/>
            <person name="McGlinn E."/>
            <person name="Kini R.M."/>
            <person name="Richardson M.K."/>
        </authorList>
    </citation>
    <scope>NUCLEOTIDE SEQUENCE</scope>
    <source>
        <tissue evidence="1">Blood</tissue>
    </source>
</reference>
<protein>
    <submittedName>
        <fullName evidence="1">Cytoplasmic polyadenylation element-binding protein 3</fullName>
    </submittedName>
</protein>
<name>V8N733_OPHHA</name>
<comment type="caution">
    <text evidence="1">The sequence shown here is derived from an EMBL/GenBank/DDBJ whole genome shotgun (WGS) entry which is preliminary data.</text>
</comment>
<keyword evidence="2" id="KW-1185">Reference proteome</keyword>